<feature type="compositionally biased region" description="Low complexity" evidence="2">
    <location>
        <begin position="222"/>
        <end position="234"/>
    </location>
</feature>
<feature type="compositionally biased region" description="Gly residues" evidence="2">
    <location>
        <begin position="11"/>
        <end position="22"/>
    </location>
</feature>
<dbReference type="CDD" id="cd00067">
    <property type="entry name" value="GAL4"/>
    <property type="match status" value="1"/>
</dbReference>
<feature type="domain" description="Zn(2)-C6 fungal-type" evidence="3">
    <location>
        <begin position="37"/>
        <end position="72"/>
    </location>
</feature>
<evidence type="ECO:0000256" key="2">
    <source>
        <dbReference type="SAM" id="MobiDB-lite"/>
    </source>
</evidence>
<dbReference type="GO" id="GO:0000981">
    <property type="term" value="F:DNA-binding transcription factor activity, RNA polymerase II-specific"/>
    <property type="evidence" value="ECO:0007669"/>
    <property type="project" value="InterPro"/>
</dbReference>
<dbReference type="EMBL" id="KZ613939">
    <property type="protein sequence ID" value="PMD46808.1"/>
    <property type="molecule type" value="Genomic_DNA"/>
</dbReference>
<dbReference type="SUPFAM" id="SSF57701">
    <property type="entry name" value="Zn2/Cys6 DNA-binding domain"/>
    <property type="match status" value="1"/>
</dbReference>
<feature type="region of interest" description="Disordered" evidence="2">
    <location>
        <begin position="1"/>
        <end position="27"/>
    </location>
</feature>
<protein>
    <recommendedName>
        <fullName evidence="3">Zn(2)-C6 fungal-type domain-containing protein</fullName>
    </recommendedName>
</protein>
<sequence length="318" mass="33591">MSQVSAQVVSGGRGGGGRGGSGRKPQHVVRKGAIGTACDACNRDHQPCRPSDPTNPLSICIRCADTGRECTYDRQQHRRRRPGDPVRSVTRSAVRRPAPGRSAAGQDDQHTQIATLLSQGYTITLNPPAPATINVEARAPIQFPPVTQNAAVPANNTPQGYSSRSVFPPPPPNVDPSLDSYTLDPETGLFAPPRSHFTPDPGVAPAASPSHSLLGQTGITNPSPFSAPPLSASPSPTPAPAHGPPPHTFSAAPQLPFPSIETFRNMAFEGDREELFHHYFEQSRGLSEEDRATAEQVLDLLLRAAQTARGAGGNMGGH</sequence>
<dbReference type="InterPro" id="IPR001138">
    <property type="entry name" value="Zn2Cys6_DnaBD"/>
</dbReference>
<reference evidence="4 5" key="1">
    <citation type="submission" date="2016-04" db="EMBL/GenBank/DDBJ databases">
        <title>A degradative enzymes factory behind the ericoid mycorrhizal symbiosis.</title>
        <authorList>
            <consortium name="DOE Joint Genome Institute"/>
            <person name="Martino E."/>
            <person name="Morin E."/>
            <person name="Grelet G."/>
            <person name="Kuo A."/>
            <person name="Kohler A."/>
            <person name="Daghino S."/>
            <person name="Barry K."/>
            <person name="Choi C."/>
            <person name="Cichocki N."/>
            <person name="Clum A."/>
            <person name="Copeland A."/>
            <person name="Hainaut M."/>
            <person name="Haridas S."/>
            <person name="Labutti K."/>
            <person name="Lindquist E."/>
            <person name="Lipzen A."/>
            <person name="Khouja H.-R."/>
            <person name="Murat C."/>
            <person name="Ohm R."/>
            <person name="Olson A."/>
            <person name="Spatafora J."/>
            <person name="Veneault-Fourrey C."/>
            <person name="Henrissat B."/>
            <person name="Grigoriev I."/>
            <person name="Martin F."/>
            <person name="Perotto S."/>
        </authorList>
    </citation>
    <scope>NUCLEOTIDE SEQUENCE [LARGE SCALE GENOMIC DNA]</scope>
    <source>
        <strain evidence="4 5">F</strain>
    </source>
</reference>
<evidence type="ECO:0000313" key="4">
    <source>
        <dbReference type="EMBL" id="PMD46808.1"/>
    </source>
</evidence>
<dbReference type="Proteomes" id="UP000235786">
    <property type="component" value="Unassembled WGS sequence"/>
</dbReference>
<evidence type="ECO:0000259" key="3">
    <source>
        <dbReference type="PROSITE" id="PS50048"/>
    </source>
</evidence>
<dbReference type="STRING" id="1149755.A0A2J6S7R5"/>
<feature type="region of interest" description="Disordered" evidence="2">
    <location>
        <begin position="148"/>
        <end position="254"/>
    </location>
</feature>
<dbReference type="PROSITE" id="PS50048">
    <property type="entry name" value="ZN2_CY6_FUNGAL_2"/>
    <property type="match status" value="1"/>
</dbReference>
<name>A0A2J6S7R5_HYAVF</name>
<feature type="region of interest" description="Disordered" evidence="2">
    <location>
        <begin position="72"/>
        <end position="110"/>
    </location>
</feature>
<keyword evidence="1" id="KW-0539">Nucleus</keyword>
<accession>A0A2J6S7R5</accession>
<dbReference type="InterPro" id="IPR036864">
    <property type="entry name" value="Zn2-C6_fun-type_DNA-bd_sf"/>
</dbReference>
<keyword evidence="5" id="KW-1185">Reference proteome</keyword>
<feature type="compositionally biased region" description="Polar residues" evidence="2">
    <location>
        <begin position="148"/>
        <end position="165"/>
    </location>
</feature>
<evidence type="ECO:0000313" key="5">
    <source>
        <dbReference type="Proteomes" id="UP000235786"/>
    </source>
</evidence>
<dbReference type="GO" id="GO:0008270">
    <property type="term" value="F:zinc ion binding"/>
    <property type="evidence" value="ECO:0007669"/>
    <property type="project" value="InterPro"/>
</dbReference>
<feature type="compositionally biased region" description="Polar residues" evidence="2">
    <location>
        <begin position="209"/>
        <end position="221"/>
    </location>
</feature>
<proteinExistence type="predicted"/>
<feature type="compositionally biased region" description="Pro residues" evidence="2">
    <location>
        <begin position="235"/>
        <end position="247"/>
    </location>
</feature>
<dbReference type="AlphaFoldDB" id="A0A2J6S7R5"/>
<dbReference type="OrthoDB" id="10549318at2759"/>
<evidence type="ECO:0000256" key="1">
    <source>
        <dbReference type="ARBA" id="ARBA00023242"/>
    </source>
</evidence>
<gene>
    <name evidence="4" type="ORF">L207DRAFT_562060</name>
</gene>
<organism evidence="4 5">
    <name type="scientific">Hyaloscypha variabilis (strain UAMH 11265 / GT02V1 / F)</name>
    <name type="common">Meliniomyces variabilis</name>
    <dbReference type="NCBI Taxonomy" id="1149755"/>
    <lineage>
        <taxon>Eukaryota</taxon>
        <taxon>Fungi</taxon>
        <taxon>Dikarya</taxon>
        <taxon>Ascomycota</taxon>
        <taxon>Pezizomycotina</taxon>
        <taxon>Leotiomycetes</taxon>
        <taxon>Helotiales</taxon>
        <taxon>Hyaloscyphaceae</taxon>
        <taxon>Hyaloscypha</taxon>
        <taxon>Hyaloscypha variabilis</taxon>
    </lineage>
</organism>